<evidence type="ECO:0000313" key="2">
    <source>
        <dbReference type="Proteomes" id="UP001055811"/>
    </source>
</evidence>
<reference evidence="1 2" key="2">
    <citation type="journal article" date="2022" name="Mol. Ecol. Resour.">
        <title>The genomes of chicory, endive, great burdock and yacon provide insights into Asteraceae paleo-polyploidization history and plant inulin production.</title>
        <authorList>
            <person name="Fan W."/>
            <person name="Wang S."/>
            <person name="Wang H."/>
            <person name="Wang A."/>
            <person name="Jiang F."/>
            <person name="Liu H."/>
            <person name="Zhao H."/>
            <person name="Xu D."/>
            <person name="Zhang Y."/>
        </authorList>
    </citation>
    <scope>NUCLEOTIDE SEQUENCE [LARGE SCALE GENOMIC DNA]</scope>
    <source>
        <strain evidence="2">cv. Punajuju</strain>
        <tissue evidence="1">Leaves</tissue>
    </source>
</reference>
<keyword evidence="2" id="KW-1185">Reference proteome</keyword>
<proteinExistence type="predicted"/>
<protein>
    <submittedName>
        <fullName evidence="1">Uncharacterized protein</fullName>
    </submittedName>
</protein>
<evidence type="ECO:0000313" key="1">
    <source>
        <dbReference type="EMBL" id="KAI3754053.1"/>
    </source>
</evidence>
<reference evidence="2" key="1">
    <citation type="journal article" date="2022" name="Mol. Ecol. Resour.">
        <title>The genomes of chicory, endive, great burdock and yacon provide insights into Asteraceae palaeo-polyploidization history and plant inulin production.</title>
        <authorList>
            <person name="Fan W."/>
            <person name="Wang S."/>
            <person name="Wang H."/>
            <person name="Wang A."/>
            <person name="Jiang F."/>
            <person name="Liu H."/>
            <person name="Zhao H."/>
            <person name="Xu D."/>
            <person name="Zhang Y."/>
        </authorList>
    </citation>
    <scope>NUCLEOTIDE SEQUENCE [LARGE SCALE GENOMIC DNA]</scope>
    <source>
        <strain evidence="2">cv. Punajuju</strain>
    </source>
</reference>
<accession>A0ACB9E646</accession>
<name>A0ACB9E646_CICIN</name>
<comment type="caution">
    <text evidence="1">The sequence shown here is derived from an EMBL/GenBank/DDBJ whole genome shotgun (WGS) entry which is preliminary data.</text>
</comment>
<organism evidence="1 2">
    <name type="scientific">Cichorium intybus</name>
    <name type="common">Chicory</name>
    <dbReference type="NCBI Taxonomy" id="13427"/>
    <lineage>
        <taxon>Eukaryota</taxon>
        <taxon>Viridiplantae</taxon>
        <taxon>Streptophyta</taxon>
        <taxon>Embryophyta</taxon>
        <taxon>Tracheophyta</taxon>
        <taxon>Spermatophyta</taxon>
        <taxon>Magnoliopsida</taxon>
        <taxon>eudicotyledons</taxon>
        <taxon>Gunneridae</taxon>
        <taxon>Pentapetalae</taxon>
        <taxon>asterids</taxon>
        <taxon>campanulids</taxon>
        <taxon>Asterales</taxon>
        <taxon>Asteraceae</taxon>
        <taxon>Cichorioideae</taxon>
        <taxon>Cichorieae</taxon>
        <taxon>Cichoriinae</taxon>
        <taxon>Cichorium</taxon>
    </lineage>
</organism>
<dbReference type="Proteomes" id="UP001055811">
    <property type="component" value="Linkage Group LG04"/>
</dbReference>
<sequence length="172" mass="19597">MYGFVVSLKGIVSNSMSNLNQIKALIQAYSSIIYFHPDDPYLPYSSKGKLEFINLSLGKFGEHVGEWEHVTLRVRASDLQYYSDNKSVVYALLHAHASYPKPGCVLLGSGWVDIGVRDKSDKIMDTRVKVVVIVTKYMESAVVEPPWLNYERKWSPEIDYDVDKEMNKVTKV</sequence>
<gene>
    <name evidence="1" type="ORF">L2E82_26163</name>
</gene>
<dbReference type="EMBL" id="CM042012">
    <property type="protein sequence ID" value="KAI3754053.1"/>
    <property type="molecule type" value="Genomic_DNA"/>
</dbReference>